<dbReference type="EMBL" id="RBNI01028487">
    <property type="protein sequence ID" value="RUO95554.1"/>
    <property type="molecule type" value="Genomic_DNA"/>
</dbReference>
<protein>
    <submittedName>
        <fullName evidence="5">P-loop containing nucleoside triphosphate hydrolase protein</fullName>
    </submittedName>
</protein>
<dbReference type="GO" id="GO:0016787">
    <property type="term" value="F:hydrolase activity"/>
    <property type="evidence" value="ECO:0007669"/>
    <property type="project" value="UniProtKB-KW"/>
</dbReference>
<dbReference type="InterPro" id="IPR027640">
    <property type="entry name" value="Kinesin-like_fam"/>
</dbReference>
<keyword evidence="3" id="KW-0067">ATP-binding</keyword>
<feature type="non-terminal residue" evidence="5">
    <location>
        <position position="152"/>
    </location>
</feature>
<evidence type="ECO:0000259" key="4">
    <source>
        <dbReference type="PROSITE" id="PS50067"/>
    </source>
</evidence>
<dbReference type="GO" id="GO:0003777">
    <property type="term" value="F:microtubule motor activity"/>
    <property type="evidence" value="ECO:0007669"/>
    <property type="project" value="InterPro"/>
</dbReference>
<keyword evidence="2 3" id="KW-0505">Motor protein</keyword>
<comment type="caution">
    <text evidence="5">The sequence shown here is derived from an EMBL/GenBank/DDBJ whole genome shotgun (WGS) entry which is preliminary data.</text>
</comment>
<evidence type="ECO:0000256" key="2">
    <source>
        <dbReference type="ARBA" id="ARBA00023175"/>
    </source>
</evidence>
<dbReference type="GO" id="GO:0007018">
    <property type="term" value="P:microtubule-based movement"/>
    <property type="evidence" value="ECO:0007669"/>
    <property type="project" value="InterPro"/>
</dbReference>
<dbReference type="PROSITE" id="PS50067">
    <property type="entry name" value="KINESIN_MOTOR_2"/>
    <property type="match status" value="1"/>
</dbReference>
<gene>
    <name evidence="5" type="ORF">BC936DRAFT_143770</name>
</gene>
<dbReference type="GO" id="GO:0008017">
    <property type="term" value="F:microtubule binding"/>
    <property type="evidence" value="ECO:0007669"/>
    <property type="project" value="InterPro"/>
</dbReference>
<dbReference type="Gene3D" id="3.40.850.10">
    <property type="entry name" value="Kinesin motor domain"/>
    <property type="match status" value="1"/>
</dbReference>
<dbReference type="GO" id="GO:0005524">
    <property type="term" value="F:ATP binding"/>
    <property type="evidence" value="ECO:0007669"/>
    <property type="project" value="UniProtKB-UniRule"/>
</dbReference>
<keyword evidence="1" id="KW-0175">Coiled coil</keyword>
<feature type="domain" description="Kinesin motor" evidence="4">
    <location>
        <begin position="50"/>
        <end position="152"/>
    </location>
</feature>
<dbReference type="PANTHER" id="PTHR47968">
    <property type="entry name" value="CENTROMERE PROTEIN E"/>
    <property type="match status" value="1"/>
</dbReference>
<organism evidence="5 6">
    <name type="scientific">Jimgerdemannia flammicorona</name>
    <dbReference type="NCBI Taxonomy" id="994334"/>
    <lineage>
        <taxon>Eukaryota</taxon>
        <taxon>Fungi</taxon>
        <taxon>Fungi incertae sedis</taxon>
        <taxon>Mucoromycota</taxon>
        <taxon>Mucoromycotina</taxon>
        <taxon>Endogonomycetes</taxon>
        <taxon>Endogonales</taxon>
        <taxon>Endogonaceae</taxon>
        <taxon>Jimgerdemannia</taxon>
    </lineage>
</organism>
<dbReference type="OrthoDB" id="3176171at2759"/>
<sequence length="152" mass="16793">MASASVDQIRTHADKYREYIKENLAKLPVASSVRDILAARTAEDAEPDREITVCLRTRPLLPHELEKDEFASVAVRNPDTYLFKPEFKWTGPVMSTQKFAADFSFGPEDDNAVVYEATAKKVIPLVLGGGVGQLYAYGQTGSGKTYTMTSLE</sequence>
<name>A0A432ZYJ5_9FUNG</name>
<dbReference type="Pfam" id="PF00225">
    <property type="entry name" value="Kinesin"/>
    <property type="match status" value="1"/>
</dbReference>
<evidence type="ECO:0000313" key="6">
    <source>
        <dbReference type="Proteomes" id="UP000268093"/>
    </source>
</evidence>
<evidence type="ECO:0000313" key="5">
    <source>
        <dbReference type="EMBL" id="RUO95554.1"/>
    </source>
</evidence>
<comment type="similarity">
    <text evidence="3">Belongs to the TRAFAC class myosin-kinesin ATPase superfamily. Kinesin family.</text>
</comment>
<accession>A0A432ZYJ5</accession>
<dbReference type="SUPFAM" id="SSF52540">
    <property type="entry name" value="P-loop containing nucleoside triphosphate hydrolases"/>
    <property type="match status" value="1"/>
</dbReference>
<keyword evidence="3" id="KW-0547">Nucleotide-binding</keyword>
<dbReference type="Proteomes" id="UP000268093">
    <property type="component" value="Unassembled WGS sequence"/>
</dbReference>
<dbReference type="AlphaFoldDB" id="A0A432ZYJ5"/>
<dbReference type="InterPro" id="IPR036961">
    <property type="entry name" value="Kinesin_motor_dom_sf"/>
</dbReference>
<proteinExistence type="inferred from homology"/>
<keyword evidence="6" id="KW-1185">Reference proteome</keyword>
<evidence type="ECO:0000256" key="3">
    <source>
        <dbReference type="PROSITE-ProRule" id="PRU00283"/>
    </source>
</evidence>
<reference evidence="5 6" key="1">
    <citation type="journal article" date="2018" name="New Phytol.">
        <title>Phylogenomics of Endogonaceae and evolution of mycorrhizas within Mucoromycota.</title>
        <authorList>
            <person name="Chang Y."/>
            <person name="Desiro A."/>
            <person name="Na H."/>
            <person name="Sandor L."/>
            <person name="Lipzen A."/>
            <person name="Clum A."/>
            <person name="Barry K."/>
            <person name="Grigoriev I.V."/>
            <person name="Martin F.M."/>
            <person name="Stajich J.E."/>
            <person name="Smith M.E."/>
            <person name="Bonito G."/>
            <person name="Spatafora J.W."/>
        </authorList>
    </citation>
    <scope>NUCLEOTIDE SEQUENCE [LARGE SCALE GENOMIC DNA]</scope>
    <source>
        <strain evidence="5 6">GMNB39</strain>
    </source>
</reference>
<dbReference type="PANTHER" id="PTHR47968:SF75">
    <property type="entry name" value="CENTROMERE-ASSOCIATED PROTEIN E"/>
    <property type="match status" value="1"/>
</dbReference>
<keyword evidence="5" id="KW-0378">Hydrolase</keyword>
<evidence type="ECO:0000256" key="1">
    <source>
        <dbReference type="ARBA" id="ARBA00023054"/>
    </source>
</evidence>
<feature type="binding site" evidence="3">
    <location>
        <begin position="138"/>
        <end position="145"/>
    </location>
    <ligand>
        <name>ATP</name>
        <dbReference type="ChEBI" id="CHEBI:30616"/>
    </ligand>
</feature>
<dbReference type="InterPro" id="IPR001752">
    <property type="entry name" value="Kinesin_motor_dom"/>
</dbReference>
<dbReference type="InterPro" id="IPR027417">
    <property type="entry name" value="P-loop_NTPase"/>
</dbReference>